<organism evidence="2">
    <name type="scientific">Candidatus Kentrum sp. TUN</name>
    <dbReference type="NCBI Taxonomy" id="2126343"/>
    <lineage>
        <taxon>Bacteria</taxon>
        <taxon>Pseudomonadati</taxon>
        <taxon>Pseudomonadota</taxon>
        <taxon>Gammaproteobacteria</taxon>
        <taxon>Candidatus Kentrum</taxon>
    </lineage>
</organism>
<dbReference type="Pfam" id="PF01954">
    <property type="entry name" value="AF2212-like"/>
    <property type="match status" value="1"/>
</dbReference>
<dbReference type="SUPFAM" id="SSF141694">
    <property type="entry name" value="AF2212/PG0164-like"/>
    <property type="match status" value="1"/>
</dbReference>
<accession>A0A451B0Z4</accession>
<protein>
    <recommendedName>
        <fullName evidence="3">DUF104 domain-containing protein</fullName>
    </recommendedName>
</protein>
<gene>
    <name evidence="2" type="ORF">BECKTUN1418E_GA0071001_13222</name>
    <name evidence="1" type="ORF">BECKTUN1418F_GA0071002_13223</name>
</gene>
<dbReference type="InterPro" id="IPR008203">
    <property type="entry name" value="AF2212-like"/>
</dbReference>
<dbReference type="EMBL" id="CAADFY010000322">
    <property type="protein sequence ID" value="VFK62745.1"/>
    <property type="molecule type" value="Genomic_DNA"/>
</dbReference>
<dbReference type="Gene3D" id="4.10.1150.10">
    <property type="entry name" value="AF2212/PG0164-like"/>
    <property type="match status" value="1"/>
</dbReference>
<proteinExistence type="predicted"/>
<reference evidence="2" key="1">
    <citation type="submission" date="2019-02" db="EMBL/GenBank/DDBJ databases">
        <authorList>
            <person name="Gruber-Vodicka R. H."/>
            <person name="Seah K. B. B."/>
        </authorList>
    </citation>
    <scope>NUCLEOTIDE SEQUENCE</scope>
    <source>
        <strain evidence="2">BECK_BY2</strain>
        <strain evidence="1">BECK_BY3</strain>
    </source>
</reference>
<evidence type="ECO:0000313" key="1">
    <source>
        <dbReference type="EMBL" id="VFK62745.1"/>
    </source>
</evidence>
<name>A0A451B0Z4_9GAMM</name>
<dbReference type="EMBL" id="CAADFV010000322">
    <property type="protein sequence ID" value="VFK71946.1"/>
    <property type="molecule type" value="Genomic_DNA"/>
</dbReference>
<dbReference type="InterPro" id="IPR024069">
    <property type="entry name" value="AF2212-like_dom_sf"/>
</dbReference>
<evidence type="ECO:0000313" key="2">
    <source>
        <dbReference type="EMBL" id="VFK71946.1"/>
    </source>
</evidence>
<evidence type="ECO:0008006" key="3">
    <source>
        <dbReference type="Google" id="ProtNLM"/>
    </source>
</evidence>
<dbReference type="AlphaFoldDB" id="A0A451B0Z4"/>
<sequence length="81" mass="9020">MPQSIMAVYEHGLLRPLEPLTLTESQQVKIQILSEPLADKNGHVVESPQIFSKAERRELADALARGAKKTLSEIVIEDRGQ</sequence>